<keyword evidence="7" id="KW-1185">Reference proteome</keyword>
<accession>A0ABW7VRR8</accession>
<evidence type="ECO:0000259" key="5">
    <source>
        <dbReference type="PROSITE" id="PS51078"/>
    </source>
</evidence>
<keyword evidence="2" id="KW-0238">DNA-binding</keyword>
<dbReference type="PROSITE" id="PS51078">
    <property type="entry name" value="ICLR_ED"/>
    <property type="match status" value="1"/>
</dbReference>
<dbReference type="PANTHER" id="PTHR30136:SF24">
    <property type="entry name" value="HTH-TYPE TRANSCRIPTIONAL REPRESSOR ALLR"/>
    <property type="match status" value="1"/>
</dbReference>
<dbReference type="InterPro" id="IPR014757">
    <property type="entry name" value="Tscrpt_reg_IclR_C"/>
</dbReference>
<dbReference type="Pfam" id="PF01614">
    <property type="entry name" value="IclR_C"/>
    <property type="match status" value="1"/>
</dbReference>
<keyword evidence="3" id="KW-0804">Transcription</keyword>
<dbReference type="InterPro" id="IPR005471">
    <property type="entry name" value="Tscrpt_reg_IclR_N"/>
</dbReference>
<dbReference type="InterPro" id="IPR036390">
    <property type="entry name" value="WH_DNA-bd_sf"/>
</dbReference>
<dbReference type="Proteomes" id="UP001611494">
    <property type="component" value="Unassembled WGS sequence"/>
</dbReference>
<evidence type="ECO:0000256" key="2">
    <source>
        <dbReference type="ARBA" id="ARBA00023125"/>
    </source>
</evidence>
<dbReference type="Gene3D" id="1.10.10.10">
    <property type="entry name" value="Winged helix-like DNA-binding domain superfamily/Winged helix DNA-binding domain"/>
    <property type="match status" value="1"/>
</dbReference>
<reference evidence="6 7" key="1">
    <citation type="submission" date="2024-10" db="EMBL/GenBank/DDBJ databases">
        <title>The Natural Products Discovery Center: Release of the First 8490 Sequenced Strains for Exploring Actinobacteria Biosynthetic Diversity.</title>
        <authorList>
            <person name="Kalkreuter E."/>
            <person name="Kautsar S.A."/>
            <person name="Yang D."/>
            <person name="Bader C.D."/>
            <person name="Teijaro C.N."/>
            <person name="Fluegel L."/>
            <person name="Davis C.M."/>
            <person name="Simpson J.R."/>
            <person name="Lauterbach L."/>
            <person name="Steele A.D."/>
            <person name="Gui C."/>
            <person name="Meng S."/>
            <person name="Li G."/>
            <person name="Viehrig K."/>
            <person name="Ye F."/>
            <person name="Su P."/>
            <person name="Kiefer A.F."/>
            <person name="Nichols A."/>
            <person name="Cepeda A.J."/>
            <person name="Yan W."/>
            <person name="Fan B."/>
            <person name="Jiang Y."/>
            <person name="Adhikari A."/>
            <person name="Zheng C.-J."/>
            <person name="Schuster L."/>
            <person name="Cowan T.M."/>
            <person name="Smanski M.J."/>
            <person name="Chevrette M.G."/>
            <person name="De Carvalho L.P.S."/>
            <person name="Shen B."/>
        </authorList>
    </citation>
    <scope>NUCLEOTIDE SEQUENCE [LARGE SCALE GENOMIC DNA]</scope>
    <source>
        <strain evidence="6 7">NPDC019377</strain>
    </source>
</reference>
<protein>
    <submittedName>
        <fullName evidence="6">IclR family transcriptional regulator</fullName>
    </submittedName>
</protein>
<name>A0ABW7VRR8_9NOCA</name>
<dbReference type="InterPro" id="IPR029016">
    <property type="entry name" value="GAF-like_dom_sf"/>
</dbReference>
<keyword evidence="1" id="KW-0805">Transcription regulation</keyword>
<dbReference type="PANTHER" id="PTHR30136">
    <property type="entry name" value="HELIX-TURN-HELIX TRANSCRIPTIONAL REGULATOR, ICLR FAMILY"/>
    <property type="match status" value="1"/>
</dbReference>
<evidence type="ECO:0000256" key="1">
    <source>
        <dbReference type="ARBA" id="ARBA00023015"/>
    </source>
</evidence>
<dbReference type="PROSITE" id="PS51077">
    <property type="entry name" value="HTH_ICLR"/>
    <property type="match status" value="1"/>
</dbReference>
<dbReference type="InterPro" id="IPR050707">
    <property type="entry name" value="HTH_MetabolicPath_Reg"/>
</dbReference>
<sequence length="259" mass="27669">MTITTQEMHTGTAATPSAILDRISLVLDAFNGQESLGLSEIVLRTGLPRSSAHRMLDRLVQLRWLRREGRSYSLGIRLVELGSLAVHQDRIHAASAEHLHHLYRATGMVVHLAVLDGNDVVYLDKIGGRLAAHVPTRVGGRLPAARTALGKALLAFNGGSGPEHARIRELGYATDRTDAVHGFGCIGSPIGPIGEATTAVSICGPLTKLTFDSRMTSPVQLAAHAIWRSVSAGVRVTPTLQRRNILRALPTAPSVLAEG</sequence>
<dbReference type="RefSeq" id="WP_397060071.1">
    <property type="nucleotide sequence ID" value="NZ_JBIRYL010000001.1"/>
</dbReference>
<dbReference type="Gene3D" id="3.30.450.40">
    <property type="match status" value="2"/>
</dbReference>
<evidence type="ECO:0000313" key="6">
    <source>
        <dbReference type="EMBL" id="MFI2229286.1"/>
    </source>
</evidence>
<dbReference type="SUPFAM" id="SSF46785">
    <property type="entry name" value="Winged helix' DNA-binding domain"/>
    <property type="match status" value="1"/>
</dbReference>
<proteinExistence type="predicted"/>
<dbReference type="Pfam" id="PF09339">
    <property type="entry name" value="HTH_IclR"/>
    <property type="match status" value="1"/>
</dbReference>
<dbReference type="SUPFAM" id="SSF55781">
    <property type="entry name" value="GAF domain-like"/>
    <property type="match status" value="1"/>
</dbReference>
<evidence type="ECO:0000313" key="7">
    <source>
        <dbReference type="Proteomes" id="UP001611494"/>
    </source>
</evidence>
<dbReference type="EMBL" id="JBIRYL010000001">
    <property type="protein sequence ID" value="MFI2229286.1"/>
    <property type="molecule type" value="Genomic_DNA"/>
</dbReference>
<comment type="caution">
    <text evidence="6">The sequence shown here is derived from an EMBL/GenBank/DDBJ whole genome shotgun (WGS) entry which is preliminary data.</text>
</comment>
<evidence type="ECO:0000256" key="3">
    <source>
        <dbReference type="ARBA" id="ARBA00023163"/>
    </source>
</evidence>
<feature type="domain" description="HTH iclR-type" evidence="4">
    <location>
        <begin position="17"/>
        <end position="76"/>
    </location>
</feature>
<feature type="domain" description="IclR-ED" evidence="5">
    <location>
        <begin position="77"/>
        <end position="236"/>
    </location>
</feature>
<gene>
    <name evidence="6" type="ORF">ACH49Z_05490</name>
</gene>
<dbReference type="SMART" id="SM00346">
    <property type="entry name" value="HTH_ICLR"/>
    <property type="match status" value="1"/>
</dbReference>
<dbReference type="InterPro" id="IPR036388">
    <property type="entry name" value="WH-like_DNA-bd_sf"/>
</dbReference>
<organism evidence="6 7">
    <name type="scientific">Nocardia testacea</name>
    <dbReference type="NCBI Taxonomy" id="248551"/>
    <lineage>
        <taxon>Bacteria</taxon>
        <taxon>Bacillati</taxon>
        <taxon>Actinomycetota</taxon>
        <taxon>Actinomycetes</taxon>
        <taxon>Mycobacteriales</taxon>
        <taxon>Nocardiaceae</taxon>
        <taxon>Nocardia</taxon>
    </lineage>
</organism>
<evidence type="ECO:0000259" key="4">
    <source>
        <dbReference type="PROSITE" id="PS51077"/>
    </source>
</evidence>